<evidence type="ECO:0000313" key="12">
    <source>
        <dbReference type="Proteomes" id="UP001164965"/>
    </source>
</evidence>
<evidence type="ECO:0000256" key="2">
    <source>
        <dbReference type="ARBA" id="ARBA00022670"/>
    </source>
</evidence>
<dbReference type="SUPFAM" id="SSF55486">
    <property type="entry name" value="Metalloproteases ('zincins'), catalytic domain"/>
    <property type="match status" value="1"/>
</dbReference>
<dbReference type="InterPro" id="IPR052759">
    <property type="entry name" value="Metalloprotease_M4"/>
</dbReference>
<evidence type="ECO:0000259" key="9">
    <source>
        <dbReference type="Pfam" id="PF01447"/>
    </source>
</evidence>
<evidence type="ECO:0000256" key="8">
    <source>
        <dbReference type="SAM" id="MobiDB-lite"/>
    </source>
</evidence>
<dbReference type="Pfam" id="PF01447">
    <property type="entry name" value="Peptidase_M4"/>
    <property type="match status" value="1"/>
</dbReference>
<dbReference type="InterPro" id="IPR023612">
    <property type="entry name" value="Peptidase_M4"/>
</dbReference>
<dbReference type="Gene3D" id="3.10.170.10">
    <property type="match status" value="1"/>
</dbReference>
<proteinExistence type="inferred from homology"/>
<evidence type="ECO:0000256" key="4">
    <source>
        <dbReference type="ARBA" id="ARBA00022801"/>
    </source>
</evidence>
<keyword evidence="5 7" id="KW-0862">Zinc</keyword>
<comment type="subcellular location">
    <subcellularLocation>
        <location evidence="7">Secreted</location>
    </subcellularLocation>
</comment>
<name>A0ABY6P4V2_9NOCA</name>
<dbReference type="RefSeq" id="WP_265384395.1">
    <property type="nucleotide sequence ID" value="NZ_CP110615.1"/>
</dbReference>
<feature type="domain" description="Peptidase M4 C-terminal" evidence="10">
    <location>
        <begin position="176"/>
        <end position="345"/>
    </location>
</feature>
<comment type="similarity">
    <text evidence="1 7">Belongs to the peptidase M4 family.</text>
</comment>
<dbReference type="Proteomes" id="UP001164965">
    <property type="component" value="Chromosome"/>
</dbReference>
<dbReference type="EC" id="3.4.24.-" evidence="7"/>
<dbReference type="Pfam" id="PF02868">
    <property type="entry name" value="Peptidase_M4_C"/>
    <property type="match status" value="1"/>
</dbReference>
<dbReference type="CDD" id="cd09597">
    <property type="entry name" value="M4_TLP"/>
    <property type="match status" value="1"/>
</dbReference>
<reference evidence="11" key="1">
    <citation type="submission" date="2022-10" db="EMBL/GenBank/DDBJ databases">
        <title>Rhodococcus sp.75.</title>
        <authorList>
            <person name="Sun M."/>
        </authorList>
    </citation>
    <scope>NUCLEOTIDE SEQUENCE</scope>
    <source>
        <strain evidence="11">75</strain>
    </source>
</reference>
<dbReference type="PANTHER" id="PTHR43579">
    <property type="match status" value="1"/>
</dbReference>
<evidence type="ECO:0000256" key="5">
    <source>
        <dbReference type="ARBA" id="ARBA00022833"/>
    </source>
</evidence>
<keyword evidence="12" id="KW-1185">Reference proteome</keyword>
<accession>A0ABY6P4V2</accession>
<dbReference type="InterPro" id="IPR027268">
    <property type="entry name" value="Peptidase_M4/M1_CTD_sf"/>
</dbReference>
<evidence type="ECO:0000259" key="10">
    <source>
        <dbReference type="Pfam" id="PF02868"/>
    </source>
</evidence>
<evidence type="ECO:0000256" key="7">
    <source>
        <dbReference type="RuleBase" id="RU366073"/>
    </source>
</evidence>
<dbReference type="PRINTS" id="PR00730">
    <property type="entry name" value="THERMOLYSIN"/>
</dbReference>
<dbReference type="PANTHER" id="PTHR43579:SF1">
    <property type="entry name" value="NEUTRAL METALLOPROTEINASE"/>
    <property type="match status" value="1"/>
</dbReference>
<evidence type="ECO:0000313" key="11">
    <source>
        <dbReference type="EMBL" id="UZJ26291.1"/>
    </source>
</evidence>
<organism evidence="11 12">
    <name type="scientific">Rhodococcus antarcticus</name>
    <dbReference type="NCBI Taxonomy" id="2987751"/>
    <lineage>
        <taxon>Bacteria</taxon>
        <taxon>Bacillati</taxon>
        <taxon>Actinomycetota</taxon>
        <taxon>Actinomycetes</taxon>
        <taxon>Mycobacteriales</taxon>
        <taxon>Nocardiaceae</taxon>
        <taxon>Rhodococcus</taxon>
    </lineage>
</organism>
<dbReference type="EMBL" id="CP110615">
    <property type="protein sequence ID" value="UZJ26291.1"/>
    <property type="molecule type" value="Genomic_DNA"/>
</dbReference>
<keyword evidence="2 7" id="KW-0645">Protease</keyword>
<evidence type="ECO:0000256" key="6">
    <source>
        <dbReference type="ARBA" id="ARBA00023049"/>
    </source>
</evidence>
<sequence length="348" mass="35892">MNHVCTIVPPYLLQHLAGSRADRSARFTSSVADVAGRTLEHDAAVRAARSSSLTAGPGAPGLTRTISDAHGSQTLPGAQVRAEGAEATGDAAADEAYAGLGDTYALYQQAYGRSSLDGAGLLLGATVHYGRAYDNAFWDGERMVFGDGDGEVFTRFTVSPSVIGHELTHGVTQFTAGLVYQGQSGALNESLSDVFGVLVEQHAAGQSAAEASWLVGQGLFLPAVQGRALRDMAAPGTAYDDDVLGRDPQPATMTGYVETTDDNGGVHLNSGIPNHAFQLAAVAMGGRAWERAGQVWFDVLTGGTLAADVDFAGFAAATVAAAGSRYGDGSDVQGAVRTAWNQVGVSVR</sequence>
<dbReference type="Gene3D" id="1.10.390.10">
    <property type="entry name" value="Neutral Protease Domain 2"/>
    <property type="match status" value="1"/>
</dbReference>
<keyword evidence="6 7" id="KW-0482">Metalloprotease</keyword>
<keyword evidence="3" id="KW-0479">Metal-binding</keyword>
<evidence type="ECO:0000256" key="1">
    <source>
        <dbReference type="ARBA" id="ARBA00009388"/>
    </source>
</evidence>
<dbReference type="InterPro" id="IPR001570">
    <property type="entry name" value="Peptidase_M4_C_domain"/>
</dbReference>
<feature type="region of interest" description="Disordered" evidence="8">
    <location>
        <begin position="48"/>
        <end position="71"/>
    </location>
</feature>
<protein>
    <recommendedName>
        <fullName evidence="7">Neutral metalloproteinase</fullName>
        <ecNumber evidence="7">3.4.24.-</ecNumber>
    </recommendedName>
</protein>
<feature type="domain" description="Peptidase M4" evidence="9">
    <location>
        <begin position="83"/>
        <end position="173"/>
    </location>
</feature>
<dbReference type="InterPro" id="IPR013856">
    <property type="entry name" value="Peptidase_M4_domain"/>
</dbReference>
<comment type="function">
    <text evidence="7">Extracellular zinc metalloprotease.</text>
</comment>
<keyword evidence="4 7" id="KW-0378">Hydrolase</keyword>
<keyword evidence="7" id="KW-0964">Secreted</keyword>
<comment type="cofactor">
    <cofactor evidence="7">
        <name>Zn(2+)</name>
        <dbReference type="ChEBI" id="CHEBI:29105"/>
    </cofactor>
</comment>
<gene>
    <name evidence="11" type="ORF">RHODO2019_07775</name>
</gene>
<evidence type="ECO:0000256" key="3">
    <source>
        <dbReference type="ARBA" id="ARBA00022723"/>
    </source>
</evidence>